<organism evidence="3">
    <name type="scientific">Micromonas pusilla (strain CCMP1545)</name>
    <name type="common">Picoplanktonic green alga</name>
    <dbReference type="NCBI Taxonomy" id="564608"/>
    <lineage>
        <taxon>Eukaryota</taxon>
        <taxon>Viridiplantae</taxon>
        <taxon>Chlorophyta</taxon>
        <taxon>Mamiellophyceae</taxon>
        <taxon>Mamiellales</taxon>
        <taxon>Mamiellaceae</taxon>
        <taxon>Micromonas</taxon>
    </lineage>
</organism>
<feature type="region of interest" description="Disordered" evidence="1">
    <location>
        <begin position="279"/>
        <end position="304"/>
    </location>
</feature>
<feature type="compositionally biased region" description="Basic and acidic residues" evidence="1">
    <location>
        <begin position="293"/>
        <end position="304"/>
    </location>
</feature>
<evidence type="ECO:0000256" key="1">
    <source>
        <dbReference type="SAM" id="MobiDB-lite"/>
    </source>
</evidence>
<sequence length="623" mass="68987">MATAPPASLLEELPRECLDAVLGGLAAGDVRSAMQCSTTMRDAGTRFWRDALFRDFGFVAPTEEADDDGRRWRRLYDAISDRIRPSRTRLKDTGCLRVNGIYCDGGVDECTEEQWFRNVFDVDAHDRFYCSAASSNVSVIGCVVAGERNEAYGYDEYRLERRAYMTRRCNLNALMLTAFEEDRIRAHSDETFVPRSFQEVLRHCKTSREVFDFGRWPDSRLLEFFVARLQAAQDGDPVAALLFDGVDGVEDDFVLSRSTQRHNNLKSLAQRVKEASVEEAIPTSSQNAADGVDAERTGDAGQRDLRREIERARRYAADATSPPPPPRPEHLVEERTLEARLERERASFISNRAASLTECPGGRAHGGEPLRLLATEGAMAAFGRASASEETRAPWEHPIQFFPEERRAATRASRCVDAIVTRVDISREGQFTCPVASGVVFFGPGPGACDDAEEVERWCVASTRGPDATGGPAAFDDVDAREKVFDLVDGDDDDAGRGLPKIVAVHGLEGGVAYEFARVKTPPGSRAFTPALWFKFYAKRAGVDAAAAAADDGPSRNDLSPTRDVMSVRLKLPRWARCVCVKLIRCENLMHDWEDLHDDENLDVRRVALHGATIDVDASARAP</sequence>
<dbReference type="RefSeq" id="XP_003057057.1">
    <property type="nucleotide sequence ID" value="XM_003057011.1"/>
</dbReference>
<dbReference type="KEGG" id="mpp:MICPUCDRAFT_56813"/>
<dbReference type="EMBL" id="GG663737">
    <property type="protein sequence ID" value="EEH58702.1"/>
    <property type="molecule type" value="Genomic_DNA"/>
</dbReference>
<proteinExistence type="predicted"/>
<dbReference type="OrthoDB" id="548188at2759"/>
<dbReference type="InterPro" id="IPR036047">
    <property type="entry name" value="F-box-like_dom_sf"/>
</dbReference>
<reference evidence="2 3" key="1">
    <citation type="journal article" date="2009" name="Science">
        <title>Green evolution and dynamic adaptations revealed by genomes of the marine picoeukaryotes Micromonas.</title>
        <authorList>
            <person name="Worden A.Z."/>
            <person name="Lee J.H."/>
            <person name="Mock T."/>
            <person name="Rouze P."/>
            <person name="Simmons M.P."/>
            <person name="Aerts A.L."/>
            <person name="Allen A.E."/>
            <person name="Cuvelier M.L."/>
            <person name="Derelle E."/>
            <person name="Everett M.V."/>
            <person name="Foulon E."/>
            <person name="Grimwood J."/>
            <person name="Gundlach H."/>
            <person name="Henrissat B."/>
            <person name="Napoli C."/>
            <person name="McDonald S.M."/>
            <person name="Parker M.S."/>
            <person name="Rombauts S."/>
            <person name="Salamov A."/>
            <person name="Von Dassow P."/>
            <person name="Badger J.H."/>
            <person name="Coutinho P.M."/>
            <person name="Demir E."/>
            <person name="Dubchak I."/>
            <person name="Gentemann C."/>
            <person name="Eikrem W."/>
            <person name="Gready J.E."/>
            <person name="John U."/>
            <person name="Lanier W."/>
            <person name="Lindquist E.A."/>
            <person name="Lucas S."/>
            <person name="Mayer K.F."/>
            <person name="Moreau H."/>
            <person name="Not F."/>
            <person name="Otillar R."/>
            <person name="Panaud O."/>
            <person name="Pangilinan J."/>
            <person name="Paulsen I."/>
            <person name="Piegu B."/>
            <person name="Poliakov A."/>
            <person name="Robbens S."/>
            <person name="Schmutz J."/>
            <person name="Toulza E."/>
            <person name="Wyss T."/>
            <person name="Zelensky A."/>
            <person name="Zhou K."/>
            <person name="Armbrust E.V."/>
            <person name="Bhattacharya D."/>
            <person name="Goodenough U.W."/>
            <person name="Van de Peer Y."/>
            <person name="Grigoriev I.V."/>
        </authorList>
    </citation>
    <scope>NUCLEOTIDE SEQUENCE [LARGE SCALE GENOMIC DNA]</scope>
    <source>
        <strain evidence="2 3">CCMP1545</strain>
    </source>
</reference>
<dbReference type="SUPFAM" id="SSF81383">
    <property type="entry name" value="F-box domain"/>
    <property type="match status" value="1"/>
</dbReference>
<name>C1MN79_MICPC</name>
<dbReference type="AlphaFoldDB" id="C1MN79"/>
<protein>
    <submittedName>
        <fullName evidence="2">Predicted protein</fullName>
    </submittedName>
</protein>
<evidence type="ECO:0000313" key="3">
    <source>
        <dbReference type="Proteomes" id="UP000001876"/>
    </source>
</evidence>
<evidence type="ECO:0000313" key="2">
    <source>
        <dbReference type="EMBL" id="EEH58702.1"/>
    </source>
</evidence>
<dbReference type="OMA" id="RIRRECY"/>
<dbReference type="Proteomes" id="UP000001876">
    <property type="component" value="Unassembled WGS sequence"/>
</dbReference>
<keyword evidence="3" id="KW-1185">Reference proteome</keyword>
<gene>
    <name evidence="2" type="ORF">MICPUCDRAFT_56813</name>
</gene>
<accession>C1MN79</accession>
<dbReference type="GeneID" id="9682496"/>